<proteinExistence type="predicted"/>
<protein>
    <submittedName>
        <fullName evidence="1">Uncharacterized protein</fullName>
    </submittedName>
</protein>
<dbReference type="AlphaFoldDB" id="A0A6V7FGY5"/>
<dbReference type="RefSeq" id="WP_229013519.1">
    <property type="nucleotide sequence ID" value="NZ_JAHLSQ010000018.1"/>
</dbReference>
<geneLocation type="plasmid" evidence="1">
    <name>CFBP8129_p211</name>
</geneLocation>
<keyword evidence="1" id="KW-0614">Plasmid</keyword>
<sequence>MQVEDQLLPVVLVASTTVRCVSCNTLLATAYPNDIAMTVPDTHLADDGDAIPRAPRQADGAPCISMAMLGACPQCHTRQWYLEVTRHPGGESKMYDTLASYDTWEQLFVTSTAVDARPWRIYAVDTADGAVHRHVIGPMPILDITGAINASGVSACGSGTFWRDAASVATALLPQLEAVERQLANRTGYAHSIFRDESWLLTSQMGAERVRLSDELQSIGFDNALVILVPEVSRDA</sequence>
<dbReference type="EMBL" id="LR828254">
    <property type="protein sequence ID" value="CAD0363000.1"/>
    <property type="molecule type" value="Genomic_DNA"/>
</dbReference>
<evidence type="ECO:0000313" key="1">
    <source>
        <dbReference type="EMBL" id="CAD0363003.1"/>
    </source>
</evidence>
<accession>A0A6V7FGY5</accession>
<organism evidence="1">
    <name type="scientific">Xanthomonas hortorum pv. gardneri</name>
    <dbReference type="NCBI Taxonomy" id="2754056"/>
    <lineage>
        <taxon>Bacteria</taxon>
        <taxon>Pseudomonadati</taxon>
        <taxon>Pseudomonadota</taxon>
        <taxon>Gammaproteobacteria</taxon>
        <taxon>Lysobacterales</taxon>
        <taxon>Lysobacteraceae</taxon>
        <taxon>Xanthomonas</taxon>
    </lineage>
</organism>
<gene>
    <name evidence="1" type="ORF">CFBP8129_46670</name>
</gene>
<reference evidence="1" key="1">
    <citation type="submission" date="2020-07" db="EMBL/GenBank/DDBJ databases">
        <authorList>
            <person name="Pothier F. J."/>
        </authorList>
    </citation>
    <scope>NUCLEOTIDE SEQUENCE [LARGE SCALE GENOMIC DNA]</scope>
    <source>
        <plasmid evidence="1">CFBP8129_p211</plasmid>
    </source>
</reference>
<name>A0A6V7FGY5_9XANT</name>
<dbReference type="EMBL" id="LR828254">
    <property type="protein sequence ID" value="CAD0363003.1"/>
    <property type="molecule type" value="Genomic_DNA"/>
</dbReference>